<dbReference type="SUPFAM" id="SSF52972">
    <property type="entry name" value="ITPase-like"/>
    <property type="match status" value="1"/>
</dbReference>
<sequence length="438" mass="47503">MSIPVALASQSPSRARLLVQAGIRPTIRVSHVDEDAVLEKIAANRGEDVSSLSVEERVLVLAREKAKSVAHDYTHTWDTVKTSTGHLNISRPLEHGQGSVSQRVDLSDFVGSHAGLGGLMHGPVIIGCDSLFTLHNEVYGKPHSAEIARERLRLMRGNTGTLWTGHVVIDMATGEIAQSISHAQVTFSNFSDDDIEQYIATGEPLEVAGSFTLEGIGAAFIESVQGDPSGIIGLSLPTVRSLVEELGMSWPNLWNATAISALSSSDTDSKAPDSNISQPGDGWIDCACGHKHWGRHSAAGILLARRNDAGEITHIAMQHRAQWSAEGGTWGIPGGAIATGENVIEGALREAREEANIHPEDIHVVGAYQEDHGPWSYTTVFAFEKRGTMAEPRATDDESIEVKWLSIEEMDNVNLLSYFKSDWPNFLQRLRVIASENK</sequence>
<comment type="catalytic activity">
    <reaction evidence="3">
        <text>a 2'-deoxyribonucleoside 5'-triphosphate + H2O = a 2'-deoxyribonucleoside 5'-phosphate + diphosphate + H(+)</text>
        <dbReference type="Rhea" id="RHEA:44644"/>
        <dbReference type="ChEBI" id="CHEBI:15377"/>
        <dbReference type="ChEBI" id="CHEBI:15378"/>
        <dbReference type="ChEBI" id="CHEBI:33019"/>
        <dbReference type="ChEBI" id="CHEBI:61560"/>
        <dbReference type="ChEBI" id="CHEBI:65317"/>
        <dbReference type="EC" id="3.6.1.9"/>
    </reaction>
</comment>
<feature type="domain" description="Nudix hydrolase" evidence="4">
    <location>
        <begin position="294"/>
        <end position="428"/>
    </location>
</feature>
<dbReference type="InterPro" id="IPR000086">
    <property type="entry name" value="NUDIX_hydrolase_dom"/>
</dbReference>
<evidence type="ECO:0000256" key="3">
    <source>
        <dbReference type="HAMAP-Rule" id="MF_00528"/>
    </source>
</evidence>
<dbReference type="EC" id="3.6.1.9" evidence="3"/>
<evidence type="ECO:0000313" key="6">
    <source>
        <dbReference type="Proteomes" id="UP001597036"/>
    </source>
</evidence>
<dbReference type="CDD" id="cd00555">
    <property type="entry name" value="Maf"/>
    <property type="match status" value="1"/>
</dbReference>
<keyword evidence="3" id="KW-0963">Cytoplasm</keyword>
<comment type="function">
    <text evidence="3">Nucleoside triphosphate pyrophosphatase. May have a dual role in cell division arrest and in preventing the incorporation of modified nucleotides into cellular nucleic acids.</text>
</comment>
<keyword evidence="3" id="KW-0546">Nucleotide metabolism</keyword>
<reference evidence="6" key="1">
    <citation type="journal article" date="2019" name="Int. J. Syst. Evol. Microbiol.">
        <title>The Global Catalogue of Microorganisms (GCM) 10K type strain sequencing project: providing services to taxonomists for standard genome sequencing and annotation.</title>
        <authorList>
            <consortium name="The Broad Institute Genomics Platform"/>
            <consortium name="The Broad Institute Genome Sequencing Center for Infectious Disease"/>
            <person name="Wu L."/>
            <person name="Ma J."/>
        </authorList>
    </citation>
    <scope>NUCLEOTIDE SEQUENCE [LARGE SCALE GENOMIC DNA]</scope>
    <source>
        <strain evidence="6">CCM 8604</strain>
    </source>
</reference>
<name>A0ABW2Y786_9BIFI</name>
<dbReference type="HAMAP" id="MF_00528">
    <property type="entry name" value="Maf"/>
    <property type="match status" value="1"/>
</dbReference>
<keyword evidence="2 3" id="KW-0378">Hydrolase</keyword>
<comment type="catalytic activity">
    <reaction evidence="3">
        <text>a ribonucleoside 5'-triphosphate + H2O = a ribonucleoside 5'-phosphate + diphosphate + H(+)</text>
        <dbReference type="Rhea" id="RHEA:23996"/>
        <dbReference type="ChEBI" id="CHEBI:15377"/>
        <dbReference type="ChEBI" id="CHEBI:15378"/>
        <dbReference type="ChEBI" id="CHEBI:33019"/>
        <dbReference type="ChEBI" id="CHEBI:58043"/>
        <dbReference type="ChEBI" id="CHEBI:61557"/>
        <dbReference type="EC" id="3.6.1.9"/>
    </reaction>
</comment>
<dbReference type="PANTHER" id="PTHR43213">
    <property type="entry name" value="BIFUNCTIONAL DTTP/UTP PYROPHOSPHATASE/METHYLTRANSFERASE PROTEIN-RELATED"/>
    <property type="match status" value="1"/>
</dbReference>
<dbReference type="Gene3D" id="3.90.950.10">
    <property type="match status" value="1"/>
</dbReference>
<comment type="cofactor">
    <cofactor evidence="1 3">
        <name>a divalent metal cation</name>
        <dbReference type="ChEBI" id="CHEBI:60240"/>
    </cofactor>
</comment>
<organism evidence="5 6">
    <name type="scientific">Alloscardovia venturai</name>
    <dbReference type="NCBI Taxonomy" id="1769421"/>
    <lineage>
        <taxon>Bacteria</taxon>
        <taxon>Bacillati</taxon>
        <taxon>Actinomycetota</taxon>
        <taxon>Actinomycetes</taxon>
        <taxon>Bifidobacteriales</taxon>
        <taxon>Bifidobacteriaceae</taxon>
        <taxon>Alloscardovia</taxon>
    </lineage>
</organism>
<comment type="similarity">
    <text evidence="3">Belongs to the Maf family.</text>
</comment>
<dbReference type="Proteomes" id="UP001597036">
    <property type="component" value="Unassembled WGS sequence"/>
</dbReference>
<evidence type="ECO:0000256" key="2">
    <source>
        <dbReference type="ARBA" id="ARBA00022801"/>
    </source>
</evidence>
<dbReference type="InterPro" id="IPR020084">
    <property type="entry name" value="NUDIX_hydrolase_CS"/>
</dbReference>
<dbReference type="InterPro" id="IPR003697">
    <property type="entry name" value="Maf-like"/>
</dbReference>
<feature type="active site" description="Proton acceptor" evidence="3">
    <location>
        <position position="129"/>
    </location>
</feature>
<evidence type="ECO:0000256" key="1">
    <source>
        <dbReference type="ARBA" id="ARBA00001968"/>
    </source>
</evidence>
<gene>
    <name evidence="5" type="ORF">ACFQY8_07810</name>
</gene>
<dbReference type="PROSITE" id="PS51462">
    <property type="entry name" value="NUDIX"/>
    <property type="match status" value="1"/>
</dbReference>
<evidence type="ECO:0000259" key="4">
    <source>
        <dbReference type="PROSITE" id="PS51462"/>
    </source>
</evidence>
<dbReference type="Pfam" id="PF02545">
    <property type="entry name" value="Maf"/>
    <property type="match status" value="1"/>
</dbReference>
<dbReference type="InterPro" id="IPR029001">
    <property type="entry name" value="ITPase-like_fam"/>
</dbReference>
<dbReference type="Pfam" id="PF00293">
    <property type="entry name" value="NUDIX"/>
    <property type="match status" value="1"/>
</dbReference>
<dbReference type="SUPFAM" id="SSF55811">
    <property type="entry name" value="Nudix"/>
    <property type="match status" value="1"/>
</dbReference>
<comment type="caution">
    <text evidence="3">Lacks conserved residue(s) required for the propagation of feature annotation.</text>
</comment>
<dbReference type="Gene3D" id="3.90.79.10">
    <property type="entry name" value="Nucleoside Triphosphate Pyrophosphohydrolase"/>
    <property type="match status" value="1"/>
</dbReference>
<dbReference type="NCBIfam" id="TIGR00172">
    <property type="entry name" value="maf"/>
    <property type="match status" value="1"/>
</dbReference>
<dbReference type="RefSeq" id="WP_377939414.1">
    <property type="nucleotide sequence ID" value="NZ_JBHTHQ010000026.1"/>
</dbReference>
<dbReference type="EMBL" id="JBHTHQ010000026">
    <property type="protein sequence ID" value="MFD0705646.1"/>
    <property type="molecule type" value="Genomic_DNA"/>
</dbReference>
<comment type="caution">
    <text evidence="5">The sequence shown here is derived from an EMBL/GenBank/DDBJ whole genome shotgun (WGS) entry which is preliminary data.</text>
</comment>
<protein>
    <recommendedName>
        <fullName evidence="3">Nucleoside triphosphate pyrophosphatase</fullName>
        <ecNumber evidence="3">3.6.1.9</ecNumber>
    </recommendedName>
    <alternativeName>
        <fullName evidence="3">Nucleotide pyrophosphatase</fullName>
        <shortName evidence="3">Nucleotide PPase</shortName>
    </alternativeName>
</protein>
<dbReference type="PANTHER" id="PTHR43213:SF5">
    <property type="entry name" value="BIFUNCTIONAL DTTP_UTP PYROPHOSPHATASE_METHYLTRANSFERASE PROTEIN-RELATED"/>
    <property type="match status" value="1"/>
</dbReference>
<dbReference type="InterPro" id="IPR015797">
    <property type="entry name" value="NUDIX_hydrolase-like_dom_sf"/>
</dbReference>
<comment type="subcellular location">
    <subcellularLocation>
        <location evidence="3">Cytoplasm</location>
    </subcellularLocation>
</comment>
<keyword evidence="6" id="KW-1185">Reference proteome</keyword>
<proteinExistence type="inferred from homology"/>
<evidence type="ECO:0000313" key="5">
    <source>
        <dbReference type="EMBL" id="MFD0705646.1"/>
    </source>
</evidence>
<accession>A0ABW2Y786</accession>
<dbReference type="PROSITE" id="PS00893">
    <property type="entry name" value="NUDIX_BOX"/>
    <property type="match status" value="1"/>
</dbReference>